<dbReference type="InterPro" id="IPR011050">
    <property type="entry name" value="Pectin_lyase_fold/virulence"/>
</dbReference>
<comment type="caution">
    <text evidence="2">The sequence shown here is derived from an EMBL/GenBank/DDBJ whole genome shotgun (WGS) entry which is preliminary data.</text>
</comment>
<organism evidence="2 3">
    <name type="scientific">Candidatus Brocadia fulgida</name>
    <dbReference type="NCBI Taxonomy" id="380242"/>
    <lineage>
        <taxon>Bacteria</taxon>
        <taxon>Pseudomonadati</taxon>
        <taxon>Planctomycetota</taxon>
        <taxon>Candidatus Brocadiia</taxon>
        <taxon>Candidatus Brocadiales</taxon>
        <taxon>Candidatus Brocadiaceae</taxon>
        <taxon>Candidatus Brocadia</taxon>
    </lineage>
</organism>
<name>A0A0M2UZB4_9BACT</name>
<dbReference type="Gene3D" id="2.160.20.10">
    <property type="entry name" value="Single-stranded right-handed beta-helix, Pectin lyase-like"/>
    <property type="match status" value="1"/>
</dbReference>
<reference evidence="2 3" key="1">
    <citation type="journal article" date="2013" name="BMC Microbiol.">
        <title>Identification of the type II cytochrome c maturation pathway in anammox bacteria by comparative genomics.</title>
        <authorList>
            <person name="Ferousi C."/>
            <person name="Speth D.R."/>
            <person name="Reimann J."/>
            <person name="Op den Camp H.J."/>
            <person name="Allen J.W."/>
            <person name="Keltjens J.T."/>
            <person name="Jetten M.S."/>
        </authorList>
    </citation>
    <scope>NUCLEOTIDE SEQUENCE [LARGE SCALE GENOMIC DNA]</scope>
    <source>
        <strain evidence="2">RU1</strain>
    </source>
</reference>
<protein>
    <submittedName>
        <fullName evidence="2">Uncharacterized protein</fullName>
    </submittedName>
</protein>
<evidence type="ECO:0000256" key="1">
    <source>
        <dbReference type="SAM" id="Phobius"/>
    </source>
</evidence>
<evidence type="ECO:0000313" key="2">
    <source>
        <dbReference type="EMBL" id="KKO21152.1"/>
    </source>
</evidence>
<dbReference type="AlphaFoldDB" id="A0A0M2UZB4"/>
<accession>A0A0M2UZB4</accession>
<dbReference type="EMBL" id="LAQJ01000015">
    <property type="protein sequence ID" value="KKO21152.1"/>
    <property type="molecule type" value="Genomic_DNA"/>
</dbReference>
<keyword evidence="1" id="KW-0472">Membrane</keyword>
<keyword evidence="1" id="KW-0812">Transmembrane</keyword>
<evidence type="ECO:0000313" key="3">
    <source>
        <dbReference type="Proteomes" id="UP000034954"/>
    </source>
</evidence>
<dbReference type="SUPFAM" id="SSF51126">
    <property type="entry name" value="Pectin lyase-like"/>
    <property type="match status" value="1"/>
</dbReference>
<dbReference type="InterPro" id="IPR012334">
    <property type="entry name" value="Pectin_lyas_fold"/>
</dbReference>
<dbReference type="Proteomes" id="UP000034954">
    <property type="component" value="Unassembled WGS sequence"/>
</dbReference>
<proteinExistence type="predicted"/>
<feature type="transmembrane region" description="Helical" evidence="1">
    <location>
        <begin position="73"/>
        <end position="91"/>
    </location>
</feature>
<gene>
    <name evidence="2" type="ORF">BROFUL_00113</name>
</gene>
<sequence>MVSFFSKNYFYHNWRAFSLDKSPFLYSTRRLGNDGNPFYQVNRMNIGAIDRLREWEEYKIHERGGLMKKIIRLRYLFLLLVIFHTVISSVVKATDYYISPHGDNMNTGTSPENSWQTISRVNAATFSPGDRLYFEGGYRHYGSLYFDYSDSGTATNPVTVSSYGTGRATIDAGTENGLYAYNCAGIDIRNINFSGSGPTTNTGSGIFFYMDLGGAVKLRRIYINRVDVSGFGEQGISIGSWHVSRSGFRNVRITRTRVFNNQLNGLNIWGYSPSTTAWSHQRVYVSNCKFFDNSGDPDKRDTHSGSGAMIGNSNGVRIQYCEAYNNGWLCNYPGGGPVGIWVWDSNNAVIQCNESHHNLTGSASVDGGGFDLDGGVRNSVMQYNYSHDNDGSGFLAAQYPGAAPFFNNTIRYNISQNDGREHGHAGIKVWNGGNGIDNLQIYNNTVYLRPAATGSPSAVGILYNVSKVNFCNNTFVTTGRVRLINARQASGFSFRGNNYYAEDGRFRITWGSANHTTLSDWRDGTGQETLSGVPVGSNVDPLFVNAGGGGTIGNLRHLNTLTAYQLQSSSPLIQAGLDLFSLLGINQGSRDFYGNMTPQGEGFDVGAHEFNSSF</sequence>
<dbReference type="InterPro" id="IPR006626">
    <property type="entry name" value="PbH1"/>
</dbReference>
<keyword evidence="3" id="KW-1185">Reference proteome</keyword>
<dbReference type="SMART" id="SM00710">
    <property type="entry name" value="PbH1"/>
    <property type="match status" value="8"/>
</dbReference>
<keyword evidence="1" id="KW-1133">Transmembrane helix</keyword>